<evidence type="ECO:0000313" key="2">
    <source>
        <dbReference type="Proteomes" id="UP001147747"/>
    </source>
</evidence>
<dbReference type="GeneID" id="81377856"/>
<accession>A0A9W9V5N0</accession>
<sequence length="462" mass="51559">MKRLPGSDTVFWHLETGNEDLQLKPTELLGPKGRWMKRRALEDLRSPRVLIGWCQEAVTLLGTELATTVDYSGITKSKKSTMRWVGANLQLNATTAAPFQIGGSAGMAFQRTTNTLRFDTAKNYRKCLNTSAMEQIILYDALESRAWLVSLICVFHEMLIAYWQRNVPAEQRKDNMPLARPHPNGASASLVALRDNGNCIVEGSDKDQLTVRDMILGFSINMSKISPNRPSRSKVFGYEFMDIVMEPTIVPLKKRSIEKEAWAWKSLLSEIKCLFCSQLGDAMLGSRNPSKESECNKLPKGLDWLATSMHSIVALDSRHGNSKSMGYGLSSRHVWVKTGNPFGKCGNCENGVCWTTGSFLQRIRSTHNLKLETSDNTQNQRDSAVVFGLGRIKADFSYDKGSGESRQATSDNSPLYIRRESKFSAGEYAIPRRDAIDQGRGGQICGRLMDELSRFLSGSVCE</sequence>
<reference evidence="1" key="2">
    <citation type="journal article" date="2023" name="IMA Fungus">
        <title>Comparative genomic study of the Penicillium genus elucidates a diverse pangenome and 15 lateral gene transfer events.</title>
        <authorList>
            <person name="Petersen C."/>
            <person name="Sorensen T."/>
            <person name="Nielsen M.R."/>
            <person name="Sondergaard T.E."/>
            <person name="Sorensen J.L."/>
            <person name="Fitzpatrick D.A."/>
            <person name="Frisvad J.C."/>
            <person name="Nielsen K.L."/>
        </authorList>
    </citation>
    <scope>NUCLEOTIDE SEQUENCE</scope>
    <source>
        <strain evidence="1">IBT 29677</strain>
    </source>
</reference>
<reference evidence="1" key="1">
    <citation type="submission" date="2022-12" db="EMBL/GenBank/DDBJ databases">
        <authorList>
            <person name="Petersen C."/>
        </authorList>
    </citation>
    <scope>NUCLEOTIDE SEQUENCE</scope>
    <source>
        <strain evidence="1">IBT 29677</strain>
    </source>
</reference>
<dbReference type="OrthoDB" id="1577640at2759"/>
<dbReference type="RefSeq" id="XP_056480865.1">
    <property type="nucleotide sequence ID" value="XM_056638876.1"/>
</dbReference>
<protein>
    <submittedName>
        <fullName evidence="1">Uncharacterized protein</fullName>
    </submittedName>
</protein>
<dbReference type="Proteomes" id="UP001147747">
    <property type="component" value="Unassembled WGS sequence"/>
</dbReference>
<keyword evidence="2" id="KW-1185">Reference proteome</keyword>
<gene>
    <name evidence="1" type="ORF">N7509_014239</name>
</gene>
<organism evidence="1 2">
    <name type="scientific">Penicillium cosmopolitanum</name>
    <dbReference type="NCBI Taxonomy" id="1131564"/>
    <lineage>
        <taxon>Eukaryota</taxon>
        <taxon>Fungi</taxon>
        <taxon>Dikarya</taxon>
        <taxon>Ascomycota</taxon>
        <taxon>Pezizomycotina</taxon>
        <taxon>Eurotiomycetes</taxon>
        <taxon>Eurotiomycetidae</taxon>
        <taxon>Eurotiales</taxon>
        <taxon>Aspergillaceae</taxon>
        <taxon>Penicillium</taxon>
    </lineage>
</organism>
<comment type="caution">
    <text evidence="1">The sequence shown here is derived from an EMBL/GenBank/DDBJ whole genome shotgun (WGS) entry which is preliminary data.</text>
</comment>
<proteinExistence type="predicted"/>
<evidence type="ECO:0000313" key="1">
    <source>
        <dbReference type="EMBL" id="KAJ5369627.1"/>
    </source>
</evidence>
<dbReference type="AlphaFoldDB" id="A0A9W9V5N0"/>
<dbReference type="EMBL" id="JAPZBU010000013">
    <property type="protein sequence ID" value="KAJ5369627.1"/>
    <property type="molecule type" value="Genomic_DNA"/>
</dbReference>
<name>A0A9W9V5N0_9EURO</name>